<dbReference type="NCBIfam" id="TIGR03169">
    <property type="entry name" value="Nterm_to_SelD"/>
    <property type="match status" value="1"/>
</dbReference>
<dbReference type="GO" id="GO:0016491">
    <property type="term" value="F:oxidoreductase activity"/>
    <property type="evidence" value="ECO:0007669"/>
    <property type="project" value="InterPro"/>
</dbReference>
<evidence type="ECO:0000256" key="2">
    <source>
        <dbReference type="ARBA" id="ARBA00022741"/>
    </source>
</evidence>
<organism evidence="11 12">
    <name type="scientific">Chlorella sorokiniana</name>
    <name type="common">Freshwater green alga</name>
    <dbReference type="NCBI Taxonomy" id="3076"/>
    <lineage>
        <taxon>Eukaryota</taxon>
        <taxon>Viridiplantae</taxon>
        <taxon>Chlorophyta</taxon>
        <taxon>core chlorophytes</taxon>
        <taxon>Trebouxiophyceae</taxon>
        <taxon>Chlorellales</taxon>
        <taxon>Chlorellaceae</taxon>
        <taxon>Chlorella clade</taxon>
        <taxon>Chlorella</taxon>
    </lineage>
</organism>
<evidence type="ECO:0000256" key="7">
    <source>
        <dbReference type="SAM" id="MobiDB-lite"/>
    </source>
</evidence>
<evidence type="ECO:0000313" key="12">
    <source>
        <dbReference type="Proteomes" id="UP000239899"/>
    </source>
</evidence>
<accession>A0A2P6TDF7</accession>
<dbReference type="Pfam" id="PF12796">
    <property type="entry name" value="Ank_2"/>
    <property type="match status" value="1"/>
</dbReference>
<feature type="domain" description="FAD/NAD(P)-binding" evidence="10">
    <location>
        <begin position="10"/>
        <end position="308"/>
    </location>
</feature>
<proteinExistence type="predicted"/>
<dbReference type="InterPro" id="IPR002110">
    <property type="entry name" value="Ankyrin_rpt"/>
</dbReference>
<evidence type="ECO:0000256" key="1">
    <source>
        <dbReference type="ARBA" id="ARBA00022679"/>
    </source>
</evidence>
<dbReference type="Gene3D" id="1.25.40.20">
    <property type="entry name" value="Ankyrin repeat-containing domain"/>
    <property type="match status" value="2"/>
</dbReference>
<gene>
    <name evidence="11" type="ORF">C2E21_8747</name>
</gene>
<dbReference type="Gene3D" id="3.90.650.10">
    <property type="entry name" value="PurM-like C-terminal domain"/>
    <property type="match status" value="1"/>
</dbReference>
<keyword evidence="12" id="KW-1185">Reference proteome</keyword>
<evidence type="ECO:0000313" key="11">
    <source>
        <dbReference type="EMBL" id="PRW20680.1"/>
    </source>
</evidence>
<feature type="region of interest" description="Disordered" evidence="7">
    <location>
        <begin position="450"/>
        <end position="475"/>
    </location>
</feature>
<evidence type="ECO:0000256" key="3">
    <source>
        <dbReference type="ARBA" id="ARBA00022777"/>
    </source>
</evidence>
<dbReference type="STRING" id="3076.A0A2P6TDF7"/>
<dbReference type="PRINTS" id="PR00368">
    <property type="entry name" value="FADPNR"/>
</dbReference>
<evidence type="ECO:0000256" key="6">
    <source>
        <dbReference type="PROSITE-ProRule" id="PRU00023"/>
    </source>
</evidence>
<feature type="repeat" description="ANK" evidence="6">
    <location>
        <begin position="1037"/>
        <end position="1074"/>
    </location>
</feature>
<dbReference type="SUPFAM" id="SSF56042">
    <property type="entry name" value="PurM C-terminal domain-like"/>
    <property type="match status" value="1"/>
</dbReference>
<feature type="repeat" description="ANK" evidence="6">
    <location>
        <begin position="903"/>
        <end position="939"/>
    </location>
</feature>
<dbReference type="NCBIfam" id="TIGR00476">
    <property type="entry name" value="selD"/>
    <property type="match status" value="1"/>
</dbReference>
<comment type="caution">
    <text evidence="11">The sequence shown here is derived from an EMBL/GenBank/DDBJ whole genome shotgun (WGS) entry which is preliminary data.</text>
</comment>
<dbReference type="SUPFAM" id="SSF51905">
    <property type="entry name" value="FAD/NAD(P)-binding domain"/>
    <property type="match status" value="2"/>
</dbReference>
<dbReference type="InterPro" id="IPR016188">
    <property type="entry name" value="PurM-like_N"/>
</dbReference>
<evidence type="ECO:0000256" key="4">
    <source>
        <dbReference type="ARBA" id="ARBA00022840"/>
    </source>
</evidence>
<keyword evidence="6" id="KW-0040">ANK repeat</keyword>
<feature type="domain" description="PurM-like N-terminal" evidence="8">
    <location>
        <begin position="483"/>
        <end position="591"/>
    </location>
</feature>
<dbReference type="GO" id="GO:0016260">
    <property type="term" value="P:selenocysteine biosynthetic process"/>
    <property type="evidence" value="ECO:0007669"/>
    <property type="project" value="TreeGrafter"/>
</dbReference>
<dbReference type="SUPFAM" id="SSF55326">
    <property type="entry name" value="PurM N-terminal domain-like"/>
    <property type="match status" value="1"/>
</dbReference>
<dbReference type="PANTHER" id="PTHR10256:SF0">
    <property type="entry name" value="INACTIVE SELENIDE, WATER DIKINASE-LIKE PROTEIN-RELATED"/>
    <property type="match status" value="1"/>
</dbReference>
<evidence type="ECO:0000256" key="5">
    <source>
        <dbReference type="ARBA" id="ARBA00023266"/>
    </source>
</evidence>
<keyword evidence="1" id="KW-0808">Transferase</keyword>
<dbReference type="Pfam" id="PF07992">
    <property type="entry name" value="Pyr_redox_2"/>
    <property type="match status" value="1"/>
</dbReference>
<dbReference type="OrthoDB" id="409395at2759"/>
<dbReference type="InterPro" id="IPR010918">
    <property type="entry name" value="PurM-like_C_dom"/>
</dbReference>
<dbReference type="InterPro" id="IPR036676">
    <property type="entry name" value="PurM-like_C_sf"/>
</dbReference>
<dbReference type="Pfam" id="PF00586">
    <property type="entry name" value="AIRS"/>
    <property type="match status" value="1"/>
</dbReference>
<name>A0A2P6TDF7_CHLSO</name>
<dbReference type="GO" id="GO:0005524">
    <property type="term" value="F:ATP binding"/>
    <property type="evidence" value="ECO:0007669"/>
    <property type="project" value="UniProtKB-KW"/>
</dbReference>
<dbReference type="Proteomes" id="UP000239899">
    <property type="component" value="Unassembled WGS sequence"/>
</dbReference>
<dbReference type="GO" id="GO:0005737">
    <property type="term" value="C:cytoplasm"/>
    <property type="evidence" value="ECO:0007669"/>
    <property type="project" value="TreeGrafter"/>
</dbReference>
<dbReference type="SMART" id="SM00248">
    <property type="entry name" value="ANK"/>
    <property type="match status" value="6"/>
</dbReference>
<evidence type="ECO:0000259" key="8">
    <source>
        <dbReference type="Pfam" id="PF00586"/>
    </source>
</evidence>
<keyword evidence="3" id="KW-0418">Kinase</keyword>
<dbReference type="EMBL" id="LHPG02000022">
    <property type="protein sequence ID" value="PRW20680.1"/>
    <property type="molecule type" value="Genomic_DNA"/>
</dbReference>
<dbReference type="GO" id="GO:0004756">
    <property type="term" value="F:selenide, water dikinase activity"/>
    <property type="evidence" value="ECO:0007669"/>
    <property type="project" value="TreeGrafter"/>
</dbReference>
<dbReference type="InterPro" id="IPR023753">
    <property type="entry name" value="FAD/NAD-binding_dom"/>
</dbReference>
<dbReference type="PROSITE" id="PS50088">
    <property type="entry name" value="ANK_REPEAT"/>
    <property type="match status" value="2"/>
</dbReference>
<dbReference type="InterPro" id="IPR036921">
    <property type="entry name" value="PurM-like_N_sf"/>
</dbReference>
<keyword evidence="4" id="KW-0067">ATP-binding</keyword>
<reference evidence="11 12" key="1">
    <citation type="journal article" date="2018" name="Plant J.">
        <title>Genome sequences of Chlorella sorokiniana UTEX 1602 and Micractinium conductrix SAG 241.80: implications to maltose excretion by a green alga.</title>
        <authorList>
            <person name="Arriola M.B."/>
            <person name="Velmurugan N."/>
            <person name="Zhang Y."/>
            <person name="Plunkett M.H."/>
            <person name="Hondzo H."/>
            <person name="Barney B.M."/>
        </authorList>
    </citation>
    <scope>NUCLEOTIDE SEQUENCE [LARGE SCALE GENOMIC DNA]</scope>
    <source>
        <strain evidence="12">UTEX 1602</strain>
    </source>
</reference>
<dbReference type="CDD" id="cd02195">
    <property type="entry name" value="SelD"/>
    <property type="match status" value="1"/>
</dbReference>
<feature type="domain" description="PurM-like C-terminal" evidence="9">
    <location>
        <begin position="605"/>
        <end position="698"/>
    </location>
</feature>
<feature type="region of interest" description="Disordered" evidence="7">
    <location>
        <begin position="1304"/>
        <end position="1330"/>
    </location>
</feature>
<dbReference type="Gene3D" id="3.30.1330.10">
    <property type="entry name" value="PurM-like, N-terminal domain"/>
    <property type="match status" value="1"/>
</dbReference>
<dbReference type="Gene3D" id="3.50.50.100">
    <property type="match status" value="1"/>
</dbReference>
<keyword evidence="5" id="KW-0711">Selenium</keyword>
<dbReference type="InterPro" id="IPR017584">
    <property type="entry name" value="Pyridine_nucleo_diS_OxRdtase_N"/>
</dbReference>
<dbReference type="InterPro" id="IPR036770">
    <property type="entry name" value="Ankyrin_rpt-contain_sf"/>
</dbReference>
<dbReference type="SUPFAM" id="SSF48403">
    <property type="entry name" value="Ankyrin repeat"/>
    <property type="match status" value="1"/>
</dbReference>
<sequence length="1330" mass="138167">MNDGTPIVRDLVLVGGGHAHVTVLKRFAMKPLPGVRVTLVTSTLHTPYSGMLPGYISGFYTFDDVHIDLTLLARFCGARLVHAECTGLDLQGQRVLLRGRPPLRYDVLSLNLGITPTLSSVPGAAQHSTPVKPISGLVARFEALLQKAVAQDQPLRVAVVGAGASGVEVACALQYRLQKERRAAGITSSLTVSLVSRGPILQGLTPYARRAFLPLLKERGIAVYEAAGGVKEVQPAALVLGDGQTVPFDECLWTTQASAASWLAETGLPVGKDGFLLVNDCLQSDGGPPNVFAAGDVASNARNPRPKAGVFAVRTGPPLAENLQRLLTGRSLRPWTPQRTFLSLITAGDKYAVATKGWLGLKGSWLWTWKDSIDRTFMAKFGTDLDFEAMQQKRPPSSSSTAGALQHALTADELALMAAAKMRCGGCGSKVGATSLDRVLQRLRAEGLASSAQNGGVNGGSGEGREEQQKQGSSVVLGLDQPDDAAVLEPPPPGHVTVHTVDFFRAMVTDPYLFGQIAANHALSDCHAMGAQPTAALATAVVPLASAAKTEEDLYQMLAGALTVLRQAGCALVGGHSSEGSEMALGFSVYGSAPRGELLSKAGLQPGQALILTKPIGTGTLLAADMRGGCKGRWLEGAMASMVQSNGPAVRVLRACGATACTDVTGFGLLGHAAEMAKASKAVVILDPAAVPLLEGAQECAAGGYLSSLHPENARAAAVVQGGTSSLAPATLALLVDPQTAGGLLAGVPQDAAERSDGGRATTAIIEALLEAGADVNALNDEGWCALEDAYINPYPPGDAAARALWAAGGRYYMPDPKTGKWIGPDSLADIVDPALRRASSSRTLRVVRAAASAGGSGDVFKQSEKIAALMAYFRTVPDPKKAQVIVDQLIAAGMPLTLRGTWGRSLLHAAAANPHMEASAALIRALCAGGAPVDVCDSMGDQPLHIALRLDSYAAARMHAKAGEKAGYDKAWYERLIAEEAIRILVEAGESAAAVSDRKLTPLHMVYANEDPKTAVRVIDALLAEGAPVDSARCDIGGTPLLWACSKAESVAVAEAVITKLLSVGADANAMDDDGWSCCTNAASNPDPDVAVAALRLLSAHGADVNRPTKDGRTPLMLSMSSPGNQASVLVECGADVHATDMYGLNALHHACLHTSTPADAVSVITTLLTAGADDGDGTKAVIRALVAAGAGCPLQECRVNTFLSGPAAAEALWQAGGRYYMPDPEGGWIGPSRLEGVHNAAARTQDFGELLKQLPSRDADEMMGMMGFMMQAIDAAGLSEEQAFPFLSARDPNGILPFLRANFKQGSGGSSAPAPKQEPGGPSQKGFF</sequence>
<protein>
    <submittedName>
        <fullName evidence="11">Water dikinase</fullName>
    </submittedName>
</protein>
<dbReference type="InterPro" id="IPR036188">
    <property type="entry name" value="FAD/NAD-bd_sf"/>
</dbReference>
<keyword evidence="2" id="KW-0547">Nucleotide-binding</keyword>
<dbReference type="InterPro" id="IPR004536">
    <property type="entry name" value="SPS/SelD"/>
</dbReference>
<evidence type="ECO:0000259" key="10">
    <source>
        <dbReference type="Pfam" id="PF07992"/>
    </source>
</evidence>
<evidence type="ECO:0000259" key="9">
    <source>
        <dbReference type="Pfam" id="PF02769"/>
    </source>
</evidence>
<dbReference type="PANTHER" id="PTHR10256">
    <property type="entry name" value="SELENIDE, WATER DIKINASE"/>
    <property type="match status" value="1"/>
</dbReference>
<dbReference type="Pfam" id="PF02769">
    <property type="entry name" value="AIRS_C"/>
    <property type="match status" value="1"/>
</dbReference>